<protein>
    <submittedName>
        <fullName evidence="8">Unannotated protein</fullName>
    </submittedName>
</protein>
<evidence type="ECO:0000313" key="8">
    <source>
        <dbReference type="EMBL" id="CAB4759529.1"/>
    </source>
</evidence>
<feature type="transmembrane region" description="Helical" evidence="6">
    <location>
        <begin position="467"/>
        <end position="486"/>
    </location>
</feature>
<dbReference type="AlphaFoldDB" id="A0A6J6UM30"/>
<dbReference type="EMBL" id="CAFBMH010000176">
    <property type="protein sequence ID" value="CAB4935654.1"/>
    <property type="molecule type" value="Genomic_DNA"/>
</dbReference>
<keyword evidence="5 6" id="KW-0472">Membrane</keyword>
<evidence type="ECO:0000256" key="3">
    <source>
        <dbReference type="ARBA" id="ARBA00022692"/>
    </source>
</evidence>
<feature type="domain" description="ComEC/Rec2-related protein" evidence="7">
    <location>
        <begin position="189"/>
        <end position="446"/>
    </location>
</feature>
<feature type="transmembrane region" description="Helical" evidence="6">
    <location>
        <begin position="379"/>
        <end position="403"/>
    </location>
</feature>
<evidence type="ECO:0000256" key="4">
    <source>
        <dbReference type="ARBA" id="ARBA00022989"/>
    </source>
</evidence>
<evidence type="ECO:0000259" key="7">
    <source>
        <dbReference type="Pfam" id="PF03772"/>
    </source>
</evidence>
<dbReference type="GO" id="GO:0005886">
    <property type="term" value="C:plasma membrane"/>
    <property type="evidence" value="ECO:0007669"/>
    <property type="project" value="UniProtKB-SubCell"/>
</dbReference>
<feature type="transmembrane region" description="Helical" evidence="6">
    <location>
        <begin position="239"/>
        <end position="255"/>
    </location>
</feature>
<keyword evidence="2" id="KW-1003">Cell membrane</keyword>
<evidence type="ECO:0000256" key="5">
    <source>
        <dbReference type="ARBA" id="ARBA00023136"/>
    </source>
</evidence>
<evidence type="ECO:0000256" key="6">
    <source>
        <dbReference type="SAM" id="Phobius"/>
    </source>
</evidence>
<proteinExistence type="predicted"/>
<evidence type="ECO:0000313" key="9">
    <source>
        <dbReference type="EMBL" id="CAB4832776.1"/>
    </source>
</evidence>
<keyword evidence="3 6" id="KW-0812">Transmembrane</keyword>
<dbReference type="EMBL" id="CAEZYR010000100">
    <property type="protein sequence ID" value="CAB4759529.1"/>
    <property type="molecule type" value="Genomic_DNA"/>
</dbReference>
<accession>A0A6J6UM30</accession>
<evidence type="ECO:0000313" key="11">
    <source>
        <dbReference type="EMBL" id="CAB4999002.1"/>
    </source>
</evidence>
<dbReference type="Pfam" id="PF03772">
    <property type="entry name" value="Competence"/>
    <property type="match status" value="1"/>
</dbReference>
<keyword evidence="4 6" id="KW-1133">Transmembrane helix</keyword>
<sequence length="605" mass="63826">MSDRWTVVVACVTAIGAWLLLPLPRWCAVVLALAVVVTRAPWLLALTAFVWASSSGAMAMHALHAEPRLGAFEGVATLMNDPVPLLYGARVDVRIGGRRYEAFVDRSMQRALVTHLMGQRMVVRGAFEPRPDNAPWLDARHIAGRLAIDDIVQWRAANHWYGFANEVRGALAGGARALPYEQRPLYTGLVFGDDRAQSALLADDFRAGGLGHLLAVSGQNVAFVLAAAGPLLRRVPHRIRLPATLFVLVIFVLVTRAEPSVLRAAVMAAVATAAASAGRTAPGVRVLALAVTVLLCADPLLVRSVGFQLSAAASLGILLGSRRVAAALRGPAVLREALGVTIAAQLAVAPISVVTFGGVPLASIPANLLALPAAGPVMVWGLTGGVVAGALGGPVGGPIATLLQLPTRALLWWITTLAGYAGRAPLGTLRVPHVVVLVVGLTLFWLISAGRASLVRTVADGPAIARVLRRGSIALMAVALLSPLFAARHPAPAAELVARGVWLWRRDAVVVELDGTAGSVDALRELRDRDVGAIDVLVIRTTSSSAAVVARDLRARYHPRVIWAPVRHQIRGASAPRLGERLAVGELMLDVLEVDDRVRVRVSAL</sequence>
<feature type="transmembrane region" description="Helical" evidence="6">
    <location>
        <begin position="337"/>
        <end position="359"/>
    </location>
</feature>
<dbReference type="InterPro" id="IPR004477">
    <property type="entry name" value="ComEC_N"/>
</dbReference>
<dbReference type="EMBL" id="CAFBOS010000086">
    <property type="protein sequence ID" value="CAB4999002.1"/>
    <property type="molecule type" value="Genomic_DNA"/>
</dbReference>
<dbReference type="InterPro" id="IPR052159">
    <property type="entry name" value="Competence_DNA_uptake"/>
</dbReference>
<dbReference type="PANTHER" id="PTHR30619:SF7">
    <property type="entry name" value="BETA-LACTAMASE DOMAIN PROTEIN"/>
    <property type="match status" value="1"/>
</dbReference>
<dbReference type="PANTHER" id="PTHR30619">
    <property type="entry name" value="DNA INTERNALIZATION/COMPETENCE PROTEIN COMEC/REC2"/>
    <property type="match status" value="1"/>
</dbReference>
<evidence type="ECO:0000313" key="10">
    <source>
        <dbReference type="EMBL" id="CAB4935654.1"/>
    </source>
</evidence>
<feature type="transmembrane region" description="Helical" evidence="6">
    <location>
        <begin position="410"/>
        <end position="428"/>
    </location>
</feature>
<organism evidence="8">
    <name type="scientific">freshwater metagenome</name>
    <dbReference type="NCBI Taxonomy" id="449393"/>
    <lineage>
        <taxon>unclassified sequences</taxon>
        <taxon>metagenomes</taxon>
        <taxon>ecological metagenomes</taxon>
    </lineage>
</organism>
<evidence type="ECO:0000256" key="2">
    <source>
        <dbReference type="ARBA" id="ARBA00022475"/>
    </source>
</evidence>
<evidence type="ECO:0000256" key="1">
    <source>
        <dbReference type="ARBA" id="ARBA00004651"/>
    </source>
</evidence>
<dbReference type="NCBIfam" id="TIGR00360">
    <property type="entry name" value="ComEC_N-term"/>
    <property type="match status" value="1"/>
</dbReference>
<feature type="transmembrane region" description="Helical" evidence="6">
    <location>
        <begin position="434"/>
        <end position="455"/>
    </location>
</feature>
<gene>
    <name evidence="8" type="ORF">UFOPK2754_02313</name>
    <name evidence="9" type="ORF">UFOPK3139_01706</name>
    <name evidence="10" type="ORF">UFOPK3543_02937</name>
    <name evidence="11" type="ORF">UFOPK3967_01509</name>
</gene>
<dbReference type="EMBL" id="CAFABA010000069">
    <property type="protein sequence ID" value="CAB4832776.1"/>
    <property type="molecule type" value="Genomic_DNA"/>
</dbReference>
<reference evidence="8" key="1">
    <citation type="submission" date="2020-05" db="EMBL/GenBank/DDBJ databases">
        <authorList>
            <person name="Chiriac C."/>
            <person name="Salcher M."/>
            <person name="Ghai R."/>
            <person name="Kavagutti S V."/>
        </authorList>
    </citation>
    <scope>NUCLEOTIDE SEQUENCE</scope>
</reference>
<feature type="transmembrane region" description="Helical" evidence="6">
    <location>
        <begin position="307"/>
        <end position="325"/>
    </location>
</feature>
<name>A0A6J6UM30_9ZZZZ</name>
<comment type="subcellular location">
    <subcellularLocation>
        <location evidence="1">Cell membrane</location>
        <topology evidence="1">Multi-pass membrane protein</topology>
    </subcellularLocation>
</comment>